<evidence type="ECO:0000256" key="24">
    <source>
        <dbReference type="ARBA" id="ARBA00046376"/>
    </source>
</evidence>
<comment type="catalytic activity">
    <reaction evidence="13">
        <text>L-alpha-aminoacyl-L-lysine(out) = L-alpha-aminoacyl-L-lysine(in)</text>
        <dbReference type="Rhea" id="RHEA:79383"/>
        <dbReference type="ChEBI" id="CHEBI:229966"/>
    </reaction>
</comment>
<evidence type="ECO:0000259" key="26">
    <source>
        <dbReference type="PROSITE" id="PS50850"/>
    </source>
</evidence>
<dbReference type="GO" id="GO:0022857">
    <property type="term" value="F:transmembrane transporter activity"/>
    <property type="evidence" value="ECO:0007669"/>
    <property type="project" value="InterPro"/>
</dbReference>
<dbReference type="GO" id="GO:0005765">
    <property type="term" value="C:lysosomal membrane"/>
    <property type="evidence" value="ECO:0007669"/>
    <property type="project" value="UniProtKB-SubCell"/>
</dbReference>
<evidence type="ECO:0000256" key="6">
    <source>
        <dbReference type="ARBA" id="ARBA00023136"/>
    </source>
</evidence>
<feature type="transmembrane region" description="Helical" evidence="25">
    <location>
        <begin position="46"/>
        <end position="65"/>
    </location>
</feature>
<protein>
    <recommendedName>
        <fullName evidence="21">Lysosomal dipeptide transporter MFSD1</fullName>
    </recommendedName>
    <alternativeName>
        <fullName evidence="22">Major facilitator superfamily domain-containing protein 1</fullName>
    </alternativeName>
</protein>
<dbReference type="PANTHER" id="PTHR23512:SF3">
    <property type="entry name" value="MAJOR FACILITATOR SUPERFAMILY DOMAIN-CONTAINING PROTEIN 1"/>
    <property type="match status" value="1"/>
</dbReference>
<comment type="similarity">
    <text evidence="2">Belongs to the major facilitator superfamily.</text>
</comment>
<feature type="transmembrane region" description="Helical" evidence="25">
    <location>
        <begin position="127"/>
        <end position="148"/>
    </location>
</feature>
<comment type="subunit">
    <text evidence="24">Homodimer. Interacts with lysosomal protein GLMP (via lumenal domain); the interaction starts while both proteins are still in the endoplasmic reticulum and is required for stabilization of MFSD1 in lysosomes but has no direct effect on its targeting to lysosomes or transporter activity.</text>
</comment>
<comment type="catalytic activity">
    <reaction evidence="15">
        <text>L-arginyl-L-alpha-amino acid(out) = L-arginyl-L-alpha-amino acid(in)</text>
        <dbReference type="Rhea" id="RHEA:79371"/>
        <dbReference type="ChEBI" id="CHEBI:84315"/>
    </reaction>
</comment>
<dbReference type="EMBL" id="GIBP01002908">
    <property type="protein sequence ID" value="NDV31877.1"/>
    <property type="molecule type" value="Transcribed_RNA"/>
</dbReference>
<dbReference type="InterPro" id="IPR036259">
    <property type="entry name" value="MFS_trans_sf"/>
</dbReference>
<evidence type="ECO:0000256" key="20">
    <source>
        <dbReference type="ARBA" id="ARBA00044924"/>
    </source>
</evidence>
<evidence type="ECO:0000256" key="19">
    <source>
        <dbReference type="ARBA" id="ARBA00044919"/>
    </source>
</evidence>
<feature type="transmembrane region" description="Helical" evidence="25">
    <location>
        <begin position="251"/>
        <end position="271"/>
    </location>
</feature>
<comment type="catalytic activity">
    <reaction evidence="8">
        <text>L-lysyl-L-alanine(out) = L-lysyl-L-alanine(in)</text>
        <dbReference type="Rhea" id="RHEA:79399"/>
        <dbReference type="ChEBI" id="CHEBI:229954"/>
    </reaction>
</comment>
<name>A0A6B2L4S4_9EUKA</name>
<comment type="catalytic activity">
    <reaction evidence="14">
        <text>L-aspartyl-L-lysine(out) = L-aspartyl-L-lysine(in)</text>
        <dbReference type="Rhea" id="RHEA:79411"/>
        <dbReference type="ChEBI" id="CHEBI:229953"/>
    </reaction>
</comment>
<keyword evidence="5 25" id="KW-1133">Transmembrane helix</keyword>
<comment type="catalytic activity">
    <reaction evidence="18">
        <text>L-histidyl-L-alpha-amino acid(out) = L-histidyl-L-alpha-amino acid(in)</text>
        <dbReference type="Rhea" id="RHEA:79379"/>
        <dbReference type="ChEBI" id="CHEBI:229964"/>
    </reaction>
</comment>
<comment type="catalytic activity">
    <reaction evidence="20">
        <text>L-lysyl-glycine(out) = L-lysyl-glycine(in)</text>
        <dbReference type="Rhea" id="RHEA:79407"/>
        <dbReference type="ChEBI" id="CHEBI:191202"/>
    </reaction>
</comment>
<keyword evidence="7" id="KW-0458">Lysosome</keyword>
<dbReference type="InterPro" id="IPR052187">
    <property type="entry name" value="MFSD1"/>
</dbReference>
<dbReference type="PROSITE" id="PS50850">
    <property type="entry name" value="MFS"/>
    <property type="match status" value="1"/>
</dbReference>
<keyword evidence="3" id="KW-0813">Transport</keyword>
<evidence type="ECO:0000256" key="9">
    <source>
        <dbReference type="ARBA" id="ARBA00044878"/>
    </source>
</evidence>
<evidence type="ECO:0000256" key="18">
    <source>
        <dbReference type="ARBA" id="ARBA00044912"/>
    </source>
</evidence>
<evidence type="ECO:0000256" key="22">
    <source>
        <dbReference type="ARBA" id="ARBA00045018"/>
    </source>
</evidence>
<feature type="domain" description="Major facilitator superfamily (MFS) profile" evidence="26">
    <location>
        <begin position="1"/>
        <end position="400"/>
    </location>
</feature>
<evidence type="ECO:0000256" key="8">
    <source>
        <dbReference type="ARBA" id="ARBA00044876"/>
    </source>
</evidence>
<dbReference type="SUPFAM" id="SSF103473">
    <property type="entry name" value="MFS general substrate transporter"/>
    <property type="match status" value="1"/>
</dbReference>
<feature type="transmembrane region" description="Helical" evidence="25">
    <location>
        <begin position="310"/>
        <end position="329"/>
    </location>
</feature>
<comment type="catalytic activity">
    <reaction evidence="19">
        <text>L-alanyl-L-lysine(out) = L-alanyl-L-lysine(in)</text>
        <dbReference type="Rhea" id="RHEA:79415"/>
        <dbReference type="ChEBI" id="CHEBI:192470"/>
    </reaction>
</comment>
<dbReference type="InterPro" id="IPR011701">
    <property type="entry name" value="MFS"/>
</dbReference>
<comment type="catalytic activity">
    <reaction evidence="12">
        <text>L-lysyl-L-alpha-amino acid(out) = L-lysyl-L-alpha-amino acid(in)</text>
        <dbReference type="Rhea" id="RHEA:79387"/>
        <dbReference type="ChEBI" id="CHEBI:229965"/>
    </reaction>
</comment>
<dbReference type="Gene3D" id="1.20.1250.20">
    <property type="entry name" value="MFS general substrate transporter like domains"/>
    <property type="match status" value="2"/>
</dbReference>
<evidence type="ECO:0000256" key="11">
    <source>
        <dbReference type="ARBA" id="ARBA00044884"/>
    </source>
</evidence>
<evidence type="ECO:0000256" key="1">
    <source>
        <dbReference type="ARBA" id="ARBA00004155"/>
    </source>
</evidence>
<evidence type="ECO:0000256" key="12">
    <source>
        <dbReference type="ARBA" id="ARBA00044891"/>
    </source>
</evidence>
<dbReference type="Pfam" id="PF07690">
    <property type="entry name" value="MFS_1"/>
    <property type="match status" value="1"/>
</dbReference>
<feature type="transmembrane region" description="Helical" evidence="25">
    <location>
        <begin position="374"/>
        <end position="398"/>
    </location>
</feature>
<comment type="catalytic activity">
    <reaction evidence="9">
        <text>L-histidyl-glycine(out) = L-histidyl-glycine(in)</text>
        <dbReference type="Rhea" id="RHEA:79395"/>
        <dbReference type="ChEBI" id="CHEBI:229957"/>
    </reaction>
</comment>
<organism evidence="27">
    <name type="scientific">Arcella intermedia</name>
    <dbReference type="NCBI Taxonomy" id="1963864"/>
    <lineage>
        <taxon>Eukaryota</taxon>
        <taxon>Amoebozoa</taxon>
        <taxon>Tubulinea</taxon>
        <taxon>Elardia</taxon>
        <taxon>Arcellinida</taxon>
        <taxon>Sphaerothecina</taxon>
        <taxon>Arcellidae</taxon>
        <taxon>Arcella</taxon>
    </lineage>
</organism>
<dbReference type="PANTHER" id="PTHR23512">
    <property type="entry name" value="MAJOR FACILITATOR SUPERFAMILY DOMAIN-CONTAINING PROTEIN 1"/>
    <property type="match status" value="1"/>
</dbReference>
<reference evidence="27" key="1">
    <citation type="journal article" date="2020" name="J. Eukaryot. Microbiol.">
        <title>De novo Sequencing, Assembly and Annotation of the Transcriptome for the Free-Living Testate Amoeba Arcella intermedia.</title>
        <authorList>
            <person name="Ribeiro G.M."/>
            <person name="Porfirio-Sousa A.L."/>
            <person name="Maurer-Alcala X.X."/>
            <person name="Katz L.A."/>
            <person name="Lahr D.J.G."/>
        </authorList>
    </citation>
    <scope>NUCLEOTIDE SEQUENCE</scope>
</reference>
<evidence type="ECO:0000256" key="7">
    <source>
        <dbReference type="ARBA" id="ARBA00023228"/>
    </source>
</evidence>
<dbReference type="InterPro" id="IPR020846">
    <property type="entry name" value="MFS_dom"/>
</dbReference>
<comment type="subcellular location">
    <subcellularLocation>
        <location evidence="1">Lysosome membrane</location>
        <topology evidence="1">Multi-pass membrane protein</topology>
    </subcellularLocation>
</comment>
<feature type="transmembrane region" description="Helical" evidence="25">
    <location>
        <begin position="72"/>
        <end position="91"/>
    </location>
</feature>
<evidence type="ECO:0000256" key="10">
    <source>
        <dbReference type="ARBA" id="ARBA00044881"/>
    </source>
</evidence>
<evidence type="ECO:0000256" key="25">
    <source>
        <dbReference type="SAM" id="Phobius"/>
    </source>
</evidence>
<comment type="catalytic activity">
    <reaction evidence="11">
        <text>L-alpha-aminoacyl-L-histidine(out) = L-alpha-aminoacyl-L-histidine(in)</text>
        <dbReference type="Rhea" id="RHEA:79375"/>
        <dbReference type="ChEBI" id="CHEBI:229967"/>
    </reaction>
</comment>
<evidence type="ECO:0000256" key="4">
    <source>
        <dbReference type="ARBA" id="ARBA00022692"/>
    </source>
</evidence>
<evidence type="ECO:0000256" key="5">
    <source>
        <dbReference type="ARBA" id="ARBA00022989"/>
    </source>
</evidence>
<comment type="catalytic activity">
    <reaction evidence="17">
        <text>L-arginyl-glycine(out) = L-arginyl-glycine(in)</text>
        <dbReference type="Rhea" id="RHEA:79391"/>
        <dbReference type="ChEBI" id="CHEBI:229955"/>
    </reaction>
</comment>
<evidence type="ECO:0000256" key="13">
    <source>
        <dbReference type="ARBA" id="ARBA00044893"/>
    </source>
</evidence>
<keyword evidence="6 25" id="KW-0472">Membrane</keyword>
<evidence type="ECO:0000256" key="21">
    <source>
        <dbReference type="ARBA" id="ARBA00044985"/>
    </source>
</evidence>
<dbReference type="AlphaFoldDB" id="A0A6B2L4S4"/>
<evidence type="ECO:0000256" key="14">
    <source>
        <dbReference type="ARBA" id="ARBA00044898"/>
    </source>
</evidence>
<feature type="transmembrane region" description="Helical" evidence="25">
    <location>
        <begin position="160"/>
        <end position="181"/>
    </location>
</feature>
<comment type="catalytic activity">
    <reaction evidence="10">
        <text>L-alpha-aminoacyl-L-arginine(out) = L-alpha-aminoacyl-L-arginine(in)</text>
        <dbReference type="Rhea" id="RHEA:79367"/>
        <dbReference type="ChEBI" id="CHEBI:229968"/>
    </reaction>
</comment>
<evidence type="ECO:0000256" key="23">
    <source>
        <dbReference type="ARBA" id="ARBA00045709"/>
    </source>
</evidence>
<evidence type="ECO:0000256" key="16">
    <source>
        <dbReference type="ARBA" id="ARBA00044900"/>
    </source>
</evidence>
<keyword evidence="4 25" id="KW-0812">Transmembrane</keyword>
<evidence type="ECO:0000256" key="3">
    <source>
        <dbReference type="ARBA" id="ARBA00022448"/>
    </source>
</evidence>
<accession>A0A6B2L4S4</accession>
<feature type="transmembrane region" description="Helical" evidence="25">
    <location>
        <begin position="210"/>
        <end position="230"/>
    </location>
</feature>
<evidence type="ECO:0000256" key="2">
    <source>
        <dbReference type="ARBA" id="ARBA00008335"/>
    </source>
</evidence>
<evidence type="ECO:0000256" key="15">
    <source>
        <dbReference type="ARBA" id="ARBA00044899"/>
    </source>
</evidence>
<evidence type="ECO:0000256" key="17">
    <source>
        <dbReference type="ARBA" id="ARBA00044903"/>
    </source>
</evidence>
<evidence type="ECO:0000313" key="27">
    <source>
        <dbReference type="EMBL" id="NDV31877.1"/>
    </source>
</evidence>
<comment type="function">
    <text evidence="23">Lysosomal dipeptide uniporter that selectively exports lysine, arginine or histidine-containing dipeptides with a net positive charge from the lysosome lumen into the cytosol. Could play a role in a specific type of protein O-glycosylation indirectly regulating macrophages migration and tissue invasion. Also essential for liver homeostasis.</text>
</comment>
<feature type="transmembrane region" description="Helical" evidence="25">
    <location>
        <begin position="277"/>
        <end position="298"/>
    </location>
</feature>
<proteinExistence type="inferred from homology"/>
<sequence length="428" mass="47314">MFICFLTFGSYWVYDTPGAIQTQITAWFGGESIYTDSDNLTLYSVYSYPNILLALFGGLIIDKFLGIGKSTLLFCSLVFLGELLFALGIQWKLYSLCVVGRLVFGLGGESLTVGQNYYTTKWFEKNISLAFGIVLAFSRVGSAVNFAITPIFAEFGVPFSVWFGVVLCLMSLTGAICLFYADWFASARFPAKSDKTGDDVQIQHILDFPLQSWIIFFICVFFYVAILTFYTVASDIMQHTGYKFDPNTATFFLLIPNLVAIPCTPLFGFLIDRFGKSLIWLMISSSMPIIAHVVFLLMSTNVILISPIPIMIWLGVGYSMFAASIWPLLPFVIKAPLLGTGYGLMTSIQNAGLAAFPQIIGAIQVSLGTSTLKYIIPIIIFASCAGVALCLSIFLFIVDKARTNGILNMDSKAKDEWKKQLNAMAEEE</sequence>
<comment type="catalytic activity">
    <reaction evidence="16">
        <text>L-lysyl-L-lysine(out) = L-lysyl-L-lysine(in)</text>
        <dbReference type="Rhea" id="RHEA:79403"/>
        <dbReference type="ChEBI" id="CHEBI:229956"/>
    </reaction>
</comment>